<evidence type="ECO:0000256" key="1">
    <source>
        <dbReference type="SAM" id="MobiDB-lite"/>
    </source>
</evidence>
<dbReference type="RefSeq" id="WP_018871131.1">
    <property type="nucleotide sequence ID" value="NZ_MUZR01000017.1"/>
</dbReference>
<gene>
    <name evidence="2" type="ORF">B1A74_06180</name>
</gene>
<evidence type="ECO:0000313" key="2">
    <source>
        <dbReference type="EMBL" id="OOC10378.1"/>
    </source>
</evidence>
<keyword evidence="3" id="KW-1185">Reference proteome</keyword>
<protein>
    <submittedName>
        <fullName evidence="2">Uncharacterized protein</fullName>
    </submittedName>
</protein>
<dbReference type="STRING" id="252474.B1A74_06180"/>
<organism evidence="2 3">
    <name type="scientific">Thioalkalivibrio halophilus</name>
    <dbReference type="NCBI Taxonomy" id="252474"/>
    <lineage>
        <taxon>Bacteria</taxon>
        <taxon>Pseudomonadati</taxon>
        <taxon>Pseudomonadota</taxon>
        <taxon>Gammaproteobacteria</taxon>
        <taxon>Chromatiales</taxon>
        <taxon>Ectothiorhodospiraceae</taxon>
        <taxon>Thioalkalivibrio</taxon>
    </lineage>
</organism>
<accession>A0A1V2ZZ46</accession>
<dbReference type="OrthoDB" id="5784678at2"/>
<evidence type="ECO:0000313" key="3">
    <source>
        <dbReference type="Proteomes" id="UP000189177"/>
    </source>
</evidence>
<dbReference type="Proteomes" id="UP000189177">
    <property type="component" value="Unassembled WGS sequence"/>
</dbReference>
<name>A0A1V2ZZ46_9GAMM</name>
<feature type="region of interest" description="Disordered" evidence="1">
    <location>
        <begin position="72"/>
        <end position="96"/>
    </location>
</feature>
<comment type="caution">
    <text evidence="2">The sequence shown here is derived from an EMBL/GenBank/DDBJ whole genome shotgun (WGS) entry which is preliminary data.</text>
</comment>
<dbReference type="AlphaFoldDB" id="A0A1V2ZZ46"/>
<proteinExistence type="predicted"/>
<dbReference type="EMBL" id="MUZR01000017">
    <property type="protein sequence ID" value="OOC10378.1"/>
    <property type="molecule type" value="Genomic_DNA"/>
</dbReference>
<feature type="compositionally biased region" description="Low complexity" evidence="1">
    <location>
        <begin position="76"/>
        <end position="85"/>
    </location>
</feature>
<reference evidence="2 3" key="1">
    <citation type="submission" date="2017-02" db="EMBL/GenBank/DDBJ databases">
        <title>Genomic diversity within the haloalkaliphilic genus Thioalkalivibrio.</title>
        <authorList>
            <person name="Ahn A.-C."/>
            <person name="Meier-Kolthoff J."/>
            <person name="Overmars L."/>
            <person name="Richter M."/>
            <person name="Woyke T."/>
            <person name="Sorokin D.Y."/>
            <person name="Muyzer G."/>
        </authorList>
    </citation>
    <scope>NUCLEOTIDE SEQUENCE [LARGE SCALE GENOMIC DNA]</scope>
    <source>
        <strain evidence="2 3">HL17</strain>
    </source>
</reference>
<sequence>MSDETLQLSGELIQKVQGVLAEADPRAQQPLVAVQYLSAITGFLLAQMPESVDERKDYLKQLAAFTESVFDDVEGQKQQQPAAPQEASGVWRPGDD</sequence>